<dbReference type="Gene3D" id="3.30.420.10">
    <property type="entry name" value="Ribonuclease H-like superfamily/Ribonuclease H"/>
    <property type="match status" value="1"/>
</dbReference>
<protein>
    <recommendedName>
        <fullName evidence="4">Transposase Tc1-like domain-containing protein</fullName>
    </recommendedName>
</protein>
<organism evidence="2 3">
    <name type="scientific">Sphaerosporella brunnea</name>
    <dbReference type="NCBI Taxonomy" id="1250544"/>
    <lineage>
        <taxon>Eukaryota</taxon>
        <taxon>Fungi</taxon>
        <taxon>Dikarya</taxon>
        <taxon>Ascomycota</taxon>
        <taxon>Pezizomycotina</taxon>
        <taxon>Pezizomycetes</taxon>
        <taxon>Pezizales</taxon>
        <taxon>Pyronemataceae</taxon>
        <taxon>Sphaerosporella</taxon>
    </lineage>
</organism>
<comment type="caution">
    <text evidence="2">The sequence shown here is derived from an EMBL/GenBank/DDBJ whole genome shotgun (WGS) entry which is preliminary data.</text>
</comment>
<evidence type="ECO:0008006" key="4">
    <source>
        <dbReference type="Google" id="ProtNLM"/>
    </source>
</evidence>
<dbReference type="InParanoid" id="A0A5J5EEC2"/>
<feature type="region of interest" description="Disordered" evidence="1">
    <location>
        <begin position="87"/>
        <end position="133"/>
    </location>
</feature>
<dbReference type="OrthoDB" id="5358018at2759"/>
<evidence type="ECO:0000313" key="2">
    <source>
        <dbReference type="EMBL" id="KAA8894025.1"/>
    </source>
</evidence>
<accession>A0A5J5EEC2</accession>
<name>A0A5J5EEC2_9PEZI</name>
<dbReference type="AlphaFoldDB" id="A0A5J5EEC2"/>
<dbReference type="Proteomes" id="UP000326924">
    <property type="component" value="Unassembled WGS sequence"/>
</dbReference>
<dbReference type="InterPro" id="IPR036397">
    <property type="entry name" value="RNaseH_sf"/>
</dbReference>
<proteinExistence type="predicted"/>
<dbReference type="EMBL" id="VXIS01000374">
    <property type="protein sequence ID" value="KAA8894025.1"/>
    <property type="molecule type" value="Genomic_DNA"/>
</dbReference>
<evidence type="ECO:0000313" key="3">
    <source>
        <dbReference type="Proteomes" id="UP000326924"/>
    </source>
</evidence>
<evidence type="ECO:0000256" key="1">
    <source>
        <dbReference type="SAM" id="MobiDB-lite"/>
    </source>
</evidence>
<keyword evidence="3" id="KW-1185">Reference proteome</keyword>
<gene>
    <name evidence="2" type="ORF">FN846DRAFT_976317</name>
</gene>
<sequence length="358" mass="40189">MARSEFCRGPEIIPRRRASIVTLAMLGLPFRKIEEITGVKKSTANDVFRNAIKNATDKRASSTWCSAMGASSALGASSADASSALDASSAGASSAEPEERLRNAEERAHDAKQWEQEWEEMKSKEGKKKVDSEEALARIEDGVQRLNLCESKPTTQPNSEVLISGAELSLLELIAADVLDPKKRSGRPQALTEKEKDHLVATVKRNFKTRQMRLVDLCREAGLNHVSDSTVLKALHERNIKAYREEFKFILSSENKRIRLVYCQARQHWNVDKEWANCGFTDEMAIEVGGTFGVCLVWRDQSEQWQDDCVGAKKKQGPSVMCWGFIMWNYKGPFYVWDPETKEEREAAAIEISKLNAA</sequence>
<dbReference type="GO" id="GO:0003676">
    <property type="term" value="F:nucleic acid binding"/>
    <property type="evidence" value="ECO:0007669"/>
    <property type="project" value="InterPro"/>
</dbReference>
<feature type="compositionally biased region" description="Basic and acidic residues" evidence="1">
    <location>
        <begin position="97"/>
        <end position="133"/>
    </location>
</feature>
<reference evidence="2 3" key="1">
    <citation type="submission" date="2019-09" db="EMBL/GenBank/DDBJ databases">
        <title>Draft genome of the ectomycorrhizal ascomycete Sphaerosporella brunnea.</title>
        <authorList>
            <consortium name="DOE Joint Genome Institute"/>
            <person name="Benucci G.M."/>
            <person name="Marozzi G."/>
            <person name="Antonielli L."/>
            <person name="Sanchez S."/>
            <person name="Marco P."/>
            <person name="Wang X."/>
            <person name="Falini L.B."/>
            <person name="Barry K."/>
            <person name="Haridas S."/>
            <person name="Lipzen A."/>
            <person name="Labutti K."/>
            <person name="Grigoriev I.V."/>
            <person name="Murat C."/>
            <person name="Martin F."/>
            <person name="Albertini E."/>
            <person name="Donnini D."/>
            <person name="Bonito G."/>
        </authorList>
    </citation>
    <scope>NUCLEOTIDE SEQUENCE [LARGE SCALE GENOMIC DNA]</scope>
    <source>
        <strain evidence="2 3">Sb_GMNB300</strain>
    </source>
</reference>